<evidence type="ECO:0000256" key="1">
    <source>
        <dbReference type="SAM" id="MobiDB-lite"/>
    </source>
</evidence>
<evidence type="ECO:0000313" key="4">
    <source>
        <dbReference type="Proteomes" id="UP000216033"/>
    </source>
</evidence>
<feature type="region of interest" description="Disordered" evidence="1">
    <location>
        <begin position="170"/>
        <end position="199"/>
    </location>
</feature>
<feature type="compositionally biased region" description="Low complexity" evidence="1">
    <location>
        <begin position="172"/>
        <end position="183"/>
    </location>
</feature>
<evidence type="ECO:0000256" key="2">
    <source>
        <dbReference type="SAM" id="SignalP"/>
    </source>
</evidence>
<reference evidence="3 4" key="1">
    <citation type="submission" date="2017-04" db="EMBL/GenBank/DDBJ databases">
        <title>Kefir bacterial isolates.</title>
        <authorList>
            <person name="Kim Y."/>
            <person name="Blasche S."/>
            <person name="Patil K.R."/>
        </authorList>
    </citation>
    <scope>NUCLEOTIDE SEQUENCE [LARGE SCALE GENOMIC DNA]</scope>
    <source>
        <strain evidence="3 4">KR-2</strain>
    </source>
</reference>
<feature type="region of interest" description="Disordered" evidence="1">
    <location>
        <begin position="71"/>
        <end position="117"/>
    </location>
</feature>
<sequence>MRNTIFLISTLLLLPVTTVAAVPECAMNLQQPPVGGTMTPQQIDANNACQLAVQQASIVADAVSHIHQSEERALNKTTNKVTDLRPAHSQPPQHELPRTSAEQQADTEKPEINSSLPTVDAVSLDAGKAIAYLRYPQGGTIEASRGTRLKDGSTVEFISMQAVYIKQDHSLKQLSSSGSLSSSETNSPADIQPLHRLQP</sequence>
<evidence type="ECO:0008006" key="5">
    <source>
        <dbReference type="Google" id="ProtNLM"/>
    </source>
</evidence>
<dbReference type="Proteomes" id="UP000216033">
    <property type="component" value="Unassembled WGS sequence"/>
</dbReference>
<feature type="signal peptide" evidence="2">
    <location>
        <begin position="1"/>
        <end position="21"/>
    </location>
</feature>
<proteinExistence type="predicted"/>
<evidence type="ECO:0000313" key="3">
    <source>
        <dbReference type="EMBL" id="PAL20844.1"/>
    </source>
</evidence>
<feature type="chain" id="PRO_5012605574" description="Type IV pilus biogenesis protein PilP" evidence="2">
    <location>
        <begin position="22"/>
        <end position="199"/>
    </location>
</feature>
<comment type="caution">
    <text evidence="3">The sequence shown here is derived from an EMBL/GenBank/DDBJ whole genome shotgun (WGS) entry which is preliminary data.</text>
</comment>
<dbReference type="AlphaFoldDB" id="A0A270B727"/>
<keyword evidence="4" id="KW-1185">Reference proteome</keyword>
<name>A0A270B727_9PROT</name>
<keyword evidence="2" id="KW-0732">Signal</keyword>
<dbReference type="EMBL" id="NDFP01000018">
    <property type="protein sequence ID" value="PAL20844.1"/>
    <property type="molecule type" value="Genomic_DNA"/>
</dbReference>
<accession>A0A270B727</accession>
<protein>
    <recommendedName>
        <fullName evidence="5">Type IV pilus biogenesis protein PilP</fullName>
    </recommendedName>
</protein>
<dbReference type="RefSeq" id="WP_095351924.1">
    <property type="nucleotide sequence ID" value="NZ_JABUNT010000017.1"/>
</dbReference>
<organism evidence="3 4">
    <name type="scientific">Acetobacter syzygii</name>
    <dbReference type="NCBI Taxonomy" id="146476"/>
    <lineage>
        <taxon>Bacteria</taxon>
        <taxon>Pseudomonadati</taxon>
        <taxon>Pseudomonadota</taxon>
        <taxon>Alphaproteobacteria</taxon>
        <taxon>Acetobacterales</taxon>
        <taxon>Acetobacteraceae</taxon>
        <taxon>Acetobacter</taxon>
    </lineage>
</organism>
<gene>
    <name evidence="3" type="ORF">B9K05_12575</name>
</gene>